<dbReference type="Gene3D" id="3.30.460.10">
    <property type="entry name" value="Beta Polymerase, domain 2"/>
    <property type="match status" value="1"/>
</dbReference>
<dbReference type="Gene3D" id="1.20.120.330">
    <property type="entry name" value="Nucleotidyltransferases domain 2"/>
    <property type="match status" value="1"/>
</dbReference>
<dbReference type="InterPro" id="IPR043519">
    <property type="entry name" value="NT_sf"/>
</dbReference>
<dbReference type="RefSeq" id="WP_091236253.1">
    <property type="nucleotide sequence ID" value="NZ_FNBG01000046.1"/>
</dbReference>
<name>A0A1G7UKZ9_9BACL</name>
<dbReference type="OrthoDB" id="2350973at2"/>
<keyword evidence="4" id="KW-1185">Reference proteome</keyword>
<evidence type="ECO:0000259" key="1">
    <source>
        <dbReference type="Pfam" id="PF14540"/>
    </source>
</evidence>
<sequence length="293" mass="33546">MEPSIVSLIDNEKNGRQVIGAISLRGDGMIFYGSLLHDFDLLILVVCCDIGLSSQIQIEHCVNGKLHYQRLIVGRNDLKQWVIEGQNREIVQCFLHGDVILDKDGKLSALRQDLLDFGSEMREQRKLNEYAKLLNTFVEAKKYTQDNDLMDAYYCVLQALKHYARIELIEQGILPENSVWEQARPINSVAYKLFDELTDNKETLEQRVQLVLLASEFSVMSKMEDCCSLLLNLLGSRKSAWSIQELVEVPELIHIKAELPMMLRKLVYRSLVTEVTIALNNGQGDVREIRYLA</sequence>
<reference evidence="3 4" key="1">
    <citation type="submission" date="2016-10" db="EMBL/GenBank/DDBJ databases">
        <authorList>
            <person name="de Groot N.N."/>
        </authorList>
    </citation>
    <scope>NUCLEOTIDE SEQUENCE [LARGE SCALE GENOMIC DNA]</scope>
    <source>
        <strain evidence="3 4">DSM 28129</strain>
    </source>
</reference>
<keyword evidence="3" id="KW-0808">Transferase</keyword>
<gene>
    <name evidence="3" type="ORF">SAMN04488542_14626</name>
</gene>
<dbReference type="Pfam" id="PF22339">
    <property type="entry name" value="YgxA-like_sub_bind"/>
    <property type="match status" value="1"/>
</dbReference>
<evidence type="ECO:0000313" key="3">
    <source>
        <dbReference type="EMBL" id="SDG48173.1"/>
    </source>
</evidence>
<accession>A0A1G7UKZ9</accession>
<dbReference type="AlphaFoldDB" id="A0A1G7UKZ9"/>
<dbReference type="EMBL" id="FNBG01000046">
    <property type="protein sequence ID" value="SDG48173.1"/>
    <property type="molecule type" value="Genomic_DNA"/>
</dbReference>
<dbReference type="InterPro" id="IPR029348">
    <property type="entry name" value="NTF-like"/>
</dbReference>
<dbReference type="InterPro" id="IPR054515">
    <property type="entry name" value="YgxA-like_substrate-bd"/>
</dbReference>
<feature type="domain" description="Nucleotidyltransferase-like" evidence="1">
    <location>
        <begin position="34"/>
        <end position="122"/>
    </location>
</feature>
<proteinExistence type="predicted"/>
<protein>
    <submittedName>
        <fullName evidence="3">Nucleotidyltransferase-like</fullName>
    </submittedName>
</protein>
<dbReference type="Pfam" id="PF14540">
    <property type="entry name" value="NTF-like"/>
    <property type="match status" value="1"/>
</dbReference>
<dbReference type="GO" id="GO:0016740">
    <property type="term" value="F:transferase activity"/>
    <property type="evidence" value="ECO:0007669"/>
    <property type="project" value="UniProtKB-KW"/>
</dbReference>
<evidence type="ECO:0000259" key="2">
    <source>
        <dbReference type="Pfam" id="PF22339"/>
    </source>
</evidence>
<evidence type="ECO:0000313" key="4">
    <source>
        <dbReference type="Proteomes" id="UP000198972"/>
    </source>
</evidence>
<feature type="domain" description="YgxA-like substrate binding" evidence="2">
    <location>
        <begin position="127"/>
        <end position="222"/>
    </location>
</feature>
<organism evidence="3 4">
    <name type="scientific">Fontibacillus panacisegetis</name>
    <dbReference type="NCBI Taxonomy" id="670482"/>
    <lineage>
        <taxon>Bacteria</taxon>
        <taxon>Bacillati</taxon>
        <taxon>Bacillota</taxon>
        <taxon>Bacilli</taxon>
        <taxon>Bacillales</taxon>
        <taxon>Paenibacillaceae</taxon>
        <taxon>Fontibacillus</taxon>
    </lineage>
</organism>
<dbReference type="STRING" id="670482.SAMN04488542_14626"/>
<dbReference type="Proteomes" id="UP000198972">
    <property type="component" value="Unassembled WGS sequence"/>
</dbReference>